<feature type="domain" description="Calpain catalytic" evidence="3">
    <location>
        <begin position="42"/>
        <end position="204"/>
    </location>
</feature>
<dbReference type="SMART" id="SM00230">
    <property type="entry name" value="CysPc"/>
    <property type="match status" value="1"/>
</dbReference>
<dbReference type="InterPro" id="IPR022684">
    <property type="entry name" value="Calpain_cysteine_protease"/>
</dbReference>
<dbReference type="InterPro" id="IPR022683">
    <property type="entry name" value="Calpain_III"/>
</dbReference>
<dbReference type="Gene3D" id="2.60.120.380">
    <property type="match status" value="1"/>
</dbReference>
<dbReference type="InterPro" id="IPR001300">
    <property type="entry name" value="Peptidase_C2_calpain_cat"/>
</dbReference>
<dbReference type="InterPro" id="IPR022682">
    <property type="entry name" value="Calpain_domain_III"/>
</dbReference>
<dbReference type="Pfam" id="PF00648">
    <property type="entry name" value="Peptidase_C2"/>
    <property type="match status" value="1"/>
</dbReference>
<keyword evidence="5" id="KW-1185">Reference proteome</keyword>
<dbReference type="SMART" id="SM00720">
    <property type="entry name" value="calpain_III"/>
    <property type="match status" value="1"/>
</dbReference>
<evidence type="ECO:0000256" key="1">
    <source>
        <dbReference type="ARBA" id="ARBA00007623"/>
    </source>
</evidence>
<dbReference type="SUPFAM" id="SSF54001">
    <property type="entry name" value="Cysteine proteinases"/>
    <property type="match status" value="1"/>
</dbReference>
<accession>A0ABN9KXY0</accession>
<dbReference type="Pfam" id="PF01067">
    <property type="entry name" value="Calpain_III"/>
    <property type="match status" value="1"/>
</dbReference>
<reference evidence="4" key="1">
    <citation type="submission" date="2023-07" db="EMBL/GenBank/DDBJ databases">
        <authorList>
            <person name="Stuckert A."/>
        </authorList>
    </citation>
    <scope>NUCLEOTIDE SEQUENCE</scope>
</reference>
<dbReference type="InterPro" id="IPR038765">
    <property type="entry name" value="Papain-like_cys_pep_sf"/>
</dbReference>
<name>A0ABN9KXY0_9NEOB</name>
<dbReference type="SUPFAM" id="SSF49758">
    <property type="entry name" value="Calpain large subunit, middle domain (domain III)"/>
    <property type="match status" value="1"/>
</dbReference>
<protein>
    <recommendedName>
        <fullName evidence="3">Calpain catalytic domain-containing protein</fullName>
    </recommendedName>
</protein>
<gene>
    <name evidence="4" type="ORF">RIMI_LOCUS3383904</name>
</gene>
<dbReference type="PANTHER" id="PTHR10183">
    <property type="entry name" value="CALPAIN"/>
    <property type="match status" value="1"/>
</dbReference>
<comment type="caution">
    <text evidence="2">Lacks conserved residue(s) required for the propagation of feature annotation.</text>
</comment>
<sequence>MYACAGAVAEDQKRTSWKEDRRRRSGPETLIRLDQQRDRPWFWQYGEWVDVVVDDRLPMLNGNYLSVQPRVSNEFWPSLLEKAYAKLRGSYQNLHWGFISEAMVDFTGGVQMDFNLTKPPSDLEDIVLAAARSGSLMGGTTPGNLHTGNIELQNGLVQGHAYTVTEGTQIEYNNRLEDIVRVWNPWGQGEWNGRWSDGMSCQDFMKYFVQVNICNHTPTFLDFGNPQYIWETTSYYNQWVRGSTAGGCGTIDDMWKNPQYMITVPESQGTKKGYNVTVALMQSISNERKYDPPWLPIGFAFCKVGAKGVKNGTQQKYSRQQATDIINSELERTREVTRSFMVPPGTYVILPSPKTRDKSRSSCLESS</sequence>
<dbReference type="Gene3D" id="3.90.70.10">
    <property type="entry name" value="Cysteine proteinases"/>
    <property type="match status" value="1"/>
</dbReference>
<organism evidence="4 5">
    <name type="scientific">Ranitomeya imitator</name>
    <name type="common">mimic poison frog</name>
    <dbReference type="NCBI Taxonomy" id="111125"/>
    <lineage>
        <taxon>Eukaryota</taxon>
        <taxon>Metazoa</taxon>
        <taxon>Chordata</taxon>
        <taxon>Craniata</taxon>
        <taxon>Vertebrata</taxon>
        <taxon>Euteleostomi</taxon>
        <taxon>Amphibia</taxon>
        <taxon>Batrachia</taxon>
        <taxon>Anura</taxon>
        <taxon>Neobatrachia</taxon>
        <taxon>Hyloidea</taxon>
        <taxon>Dendrobatidae</taxon>
        <taxon>Dendrobatinae</taxon>
        <taxon>Ranitomeya</taxon>
    </lineage>
</organism>
<dbReference type="EMBL" id="CAUEEQ010005058">
    <property type="protein sequence ID" value="CAJ0928353.1"/>
    <property type="molecule type" value="Genomic_DNA"/>
</dbReference>
<dbReference type="PRINTS" id="PR00704">
    <property type="entry name" value="CALPAIN"/>
</dbReference>
<evidence type="ECO:0000313" key="5">
    <source>
        <dbReference type="Proteomes" id="UP001176940"/>
    </source>
</evidence>
<dbReference type="Proteomes" id="UP001176940">
    <property type="component" value="Unassembled WGS sequence"/>
</dbReference>
<dbReference type="PANTHER" id="PTHR10183:SF333">
    <property type="entry name" value="CALPAIN-13"/>
    <property type="match status" value="1"/>
</dbReference>
<evidence type="ECO:0000313" key="4">
    <source>
        <dbReference type="EMBL" id="CAJ0928353.1"/>
    </source>
</evidence>
<evidence type="ECO:0000256" key="2">
    <source>
        <dbReference type="PROSITE-ProRule" id="PRU00239"/>
    </source>
</evidence>
<evidence type="ECO:0000259" key="3">
    <source>
        <dbReference type="PROSITE" id="PS50203"/>
    </source>
</evidence>
<comment type="similarity">
    <text evidence="1">Belongs to the peptidase C2 family.</text>
</comment>
<proteinExistence type="inferred from homology"/>
<comment type="caution">
    <text evidence="4">The sequence shown here is derived from an EMBL/GenBank/DDBJ whole genome shotgun (WGS) entry which is preliminary data.</text>
</comment>
<dbReference type="PROSITE" id="PS50203">
    <property type="entry name" value="CALPAIN_CAT"/>
    <property type="match status" value="1"/>
</dbReference>
<dbReference type="InterPro" id="IPR036213">
    <property type="entry name" value="Calpain_III_sf"/>
</dbReference>